<comment type="subcellular location">
    <subcellularLocation>
        <location evidence="1 4">Cell outer membrane</location>
    </subcellularLocation>
</comment>
<dbReference type="InterPro" id="IPR036942">
    <property type="entry name" value="Beta-barrel_TonB_sf"/>
</dbReference>
<feature type="region of interest" description="Disordered" evidence="5">
    <location>
        <begin position="709"/>
        <end position="729"/>
    </location>
</feature>
<keyword evidence="4" id="KW-0798">TonB box</keyword>
<organism evidence="9 10">
    <name type="scientific">Simiduia aestuariiviva</name>
    <dbReference type="NCBI Taxonomy" id="1510459"/>
    <lineage>
        <taxon>Bacteria</taxon>
        <taxon>Pseudomonadati</taxon>
        <taxon>Pseudomonadota</taxon>
        <taxon>Gammaproteobacteria</taxon>
        <taxon>Cellvibrionales</taxon>
        <taxon>Cellvibrionaceae</taxon>
        <taxon>Simiduia</taxon>
    </lineage>
</organism>
<feature type="signal peptide" evidence="6">
    <location>
        <begin position="1"/>
        <end position="23"/>
    </location>
</feature>
<dbReference type="SUPFAM" id="SSF56935">
    <property type="entry name" value="Porins"/>
    <property type="match status" value="1"/>
</dbReference>
<dbReference type="NCBIfam" id="TIGR01782">
    <property type="entry name" value="TonB-Xanth-Caul"/>
    <property type="match status" value="1"/>
</dbReference>
<dbReference type="InterPro" id="IPR012910">
    <property type="entry name" value="Plug_dom"/>
</dbReference>
<dbReference type="Pfam" id="PF07715">
    <property type="entry name" value="Plug"/>
    <property type="match status" value="1"/>
</dbReference>
<dbReference type="Proteomes" id="UP000559987">
    <property type="component" value="Unassembled WGS sequence"/>
</dbReference>
<dbReference type="InterPro" id="IPR010104">
    <property type="entry name" value="TonB_rcpt_bac"/>
</dbReference>
<keyword evidence="6" id="KW-0732">Signal</keyword>
<dbReference type="Pfam" id="PF00593">
    <property type="entry name" value="TonB_dep_Rec_b-barrel"/>
    <property type="match status" value="1"/>
</dbReference>
<reference evidence="9 10" key="1">
    <citation type="submission" date="2020-08" db="EMBL/GenBank/DDBJ databases">
        <title>Genomic Encyclopedia of Type Strains, Phase III (KMG-III): the genomes of soil and plant-associated and newly described type strains.</title>
        <authorList>
            <person name="Whitman W."/>
        </authorList>
    </citation>
    <scope>NUCLEOTIDE SEQUENCE [LARGE SCALE GENOMIC DNA]</scope>
    <source>
        <strain evidence="9 10">CECT 8571</strain>
    </source>
</reference>
<proteinExistence type="inferred from homology"/>
<keyword evidence="3" id="KW-0998">Cell outer membrane</keyword>
<evidence type="ECO:0000256" key="2">
    <source>
        <dbReference type="ARBA" id="ARBA00023136"/>
    </source>
</evidence>
<keyword evidence="9" id="KW-0675">Receptor</keyword>
<dbReference type="Gene3D" id="2.170.130.10">
    <property type="entry name" value="TonB-dependent receptor, plug domain"/>
    <property type="match status" value="1"/>
</dbReference>
<evidence type="ECO:0000313" key="10">
    <source>
        <dbReference type="Proteomes" id="UP000559987"/>
    </source>
</evidence>
<feature type="domain" description="TonB-dependent receptor-like beta-barrel" evidence="7">
    <location>
        <begin position="450"/>
        <end position="956"/>
    </location>
</feature>
<accession>A0A839UKR5</accession>
<feature type="domain" description="TonB-dependent receptor plug" evidence="8">
    <location>
        <begin position="59"/>
        <end position="160"/>
    </location>
</feature>
<feature type="chain" id="PRO_5032471801" evidence="6">
    <location>
        <begin position="24"/>
        <end position="989"/>
    </location>
</feature>
<comment type="similarity">
    <text evidence="4">Belongs to the TonB-dependent receptor family.</text>
</comment>
<evidence type="ECO:0000256" key="3">
    <source>
        <dbReference type="ARBA" id="ARBA00023237"/>
    </source>
</evidence>
<evidence type="ECO:0000259" key="8">
    <source>
        <dbReference type="Pfam" id="PF07715"/>
    </source>
</evidence>
<gene>
    <name evidence="9" type="ORF">FHS30_000537</name>
</gene>
<comment type="caution">
    <text evidence="9">The sequence shown here is derived from an EMBL/GenBank/DDBJ whole genome shotgun (WGS) entry which is preliminary data.</text>
</comment>
<dbReference type="EMBL" id="JACHXZ010000001">
    <property type="protein sequence ID" value="MBB3167361.1"/>
    <property type="molecule type" value="Genomic_DNA"/>
</dbReference>
<keyword evidence="10" id="KW-1185">Reference proteome</keyword>
<evidence type="ECO:0000256" key="1">
    <source>
        <dbReference type="ARBA" id="ARBA00004442"/>
    </source>
</evidence>
<evidence type="ECO:0000259" key="7">
    <source>
        <dbReference type="Pfam" id="PF00593"/>
    </source>
</evidence>
<dbReference type="GO" id="GO:0009279">
    <property type="term" value="C:cell outer membrane"/>
    <property type="evidence" value="ECO:0007669"/>
    <property type="project" value="UniProtKB-SubCell"/>
</dbReference>
<dbReference type="InterPro" id="IPR000531">
    <property type="entry name" value="Beta-barrel_TonB"/>
</dbReference>
<evidence type="ECO:0000256" key="5">
    <source>
        <dbReference type="SAM" id="MobiDB-lite"/>
    </source>
</evidence>
<name>A0A839UKR5_9GAMM</name>
<dbReference type="PANTHER" id="PTHR40980:SF3">
    <property type="entry name" value="TONB-DEPENDENT RECEPTOR-LIKE BETA-BARREL DOMAIN-CONTAINING PROTEIN"/>
    <property type="match status" value="1"/>
</dbReference>
<protein>
    <submittedName>
        <fullName evidence="9">TonB-dependent receptor</fullName>
    </submittedName>
</protein>
<evidence type="ECO:0000313" key="9">
    <source>
        <dbReference type="EMBL" id="MBB3167361.1"/>
    </source>
</evidence>
<keyword evidence="2 4" id="KW-0472">Membrane</keyword>
<dbReference type="PANTHER" id="PTHR40980">
    <property type="entry name" value="PLUG DOMAIN-CONTAINING PROTEIN"/>
    <property type="match status" value="1"/>
</dbReference>
<evidence type="ECO:0000256" key="6">
    <source>
        <dbReference type="SAM" id="SignalP"/>
    </source>
</evidence>
<sequence>MEYKSFKKTQLAATISMVLGAVAMTPAHGQSNDQEGLDQLEEIVVTGIRGSLQRSMDIKRDAQGVVDAISAEDIGKMPDTNLAESLQRITGVSIDRSRGEGSKVTVRGFGPDYNLVTLNGRQLPTASGTSRSFDFANLAAEGVAGVEVFKSGKANMPTGGIGSTINIKTTRPLESPGMVATVGVKGVHDTSTRDGDALTPEISGLFSNTFADDTVGIALSASRQERDSGAATASVGGWRTFPGEVDNCWCTANPSEWGGIPPEGDPNQVNRPGAGDIYSVPQTIGYELAEYNRVRTNGQLTVQWQPVDSVRATLDYTYSEVEVERTYNNMSAWFNFGAQETVWTDGPIASPLVYTENLGGSDFSMGAGKDATRTENNSVGFNVEWNATESLTLAFDHHDSTAESSPNSPYGDSALLSIAAFTRDKTTGYFDSDLPILELGLANPLSPDDMQITGSVFTHNVSKMDIQQSKFSGNFEFVDNSLLESIDFGIEFTEVNNRSAGAVVQRDAWSNTNTAVGAIADLMQPLSIAGEFDSVSGGGNLAQTDFYGFDMVQVINRFNELVAAGDGSYGPMNGLGDCGTPLCASTTFTSDRRTTEESQAAYVQLNMATEIADMPARINVGLRHEQTDVTSSALVPSYSYVTWGGGNELTAVAGAESEFTTLTGDYGMLLPNIDFSLSVTEDIVTRASWSKTIGRPNYADIQGGVTINNPLRSDGGTGSRGNPALDPLESENTDLSVEWYYAEGSYASVGYFHKNVKNFIGTDSVTEQVFSLPSPANSPMYAEAIAAGNTQPGEIFQYIVDNYPNAEGVDVAGGNIVGVAGRDGFTDFTLSVPANLEKAVVDGWELNVQHAFGESGFGVIANATLVDADVGYDDFSLESQFVVTGLSDSANLIGYYDKDGIQVRIAYNWRDDFLAGTGQANVGVGPTYVAAYGQWDMNASYEINENATVFVEALNVTDETTHVYGRDKMQTLFAAQIGPRFAIGARYKF</sequence>
<dbReference type="RefSeq" id="WP_183908012.1">
    <property type="nucleotide sequence ID" value="NZ_JACHXZ010000001.1"/>
</dbReference>
<dbReference type="Gene3D" id="2.40.170.20">
    <property type="entry name" value="TonB-dependent receptor, beta-barrel domain"/>
    <property type="match status" value="1"/>
</dbReference>
<evidence type="ECO:0000256" key="4">
    <source>
        <dbReference type="RuleBase" id="RU003357"/>
    </source>
</evidence>
<dbReference type="AlphaFoldDB" id="A0A839UKR5"/>
<dbReference type="InterPro" id="IPR037066">
    <property type="entry name" value="Plug_dom_sf"/>
</dbReference>